<dbReference type="Proteomes" id="UP000050535">
    <property type="component" value="Unassembled WGS sequence"/>
</dbReference>
<keyword evidence="1" id="KW-1133">Transmembrane helix</keyword>
<comment type="caution">
    <text evidence="2">The sequence shown here is derived from an EMBL/GenBank/DDBJ whole genome shotgun (WGS) entry which is preliminary data.</text>
</comment>
<evidence type="ECO:0008006" key="4">
    <source>
        <dbReference type="Google" id="ProtNLM"/>
    </source>
</evidence>
<gene>
    <name evidence="2" type="ORF">SY89_02126</name>
</gene>
<proteinExistence type="predicted"/>
<dbReference type="InterPro" id="IPR052180">
    <property type="entry name" value="NhaC_Na-H+_Antiporter"/>
</dbReference>
<dbReference type="PANTHER" id="PTHR33451:SF3">
    <property type="entry name" value="MALATE-2H(+)_NA(+)-LACTATE ANTIPORTER"/>
    <property type="match status" value="1"/>
</dbReference>
<protein>
    <recommendedName>
        <fullName evidence="4">Na+/H+ antiporter NhaC</fullName>
    </recommendedName>
</protein>
<keyword evidence="3" id="KW-1185">Reference proteome</keyword>
<dbReference type="PATRIC" id="fig|699431.3.peg.2179"/>
<sequence>MEEEPTIESGQGRSLDFRGGPAASAIPIGVFIVWAVFQSGVLGIGDTSGLVVGMLVGLIAGLPFVRGDWKTYADAIFEGMTQEVAATAAVAWLWAGMFANTIQAGGSSTAWCGPPTPPRSAPRCSRR</sequence>
<dbReference type="STRING" id="699431.SY89_02126"/>
<feature type="transmembrane region" description="Helical" evidence="1">
    <location>
        <begin position="47"/>
        <end position="65"/>
    </location>
</feature>
<name>A0A0P7HWE6_9EURY</name>
<evidence type="ECO:0000313" key="2">
    <source>
        <dbReference type="EMBL" id="KPN31382.1"/>
    </source>
</evidence>
<dbReference type="PANTHER" id="PTHR33451">
    <property type="entry name" value="MALATE-2H(+)/NA(+)-LACTATE ANTIPORTER"/>
    <property type="match status" value="1"/>
</dbReference>
<reference evidence="3" key="1">
    <citation type="submission" date="2013-11" db="EMBL/GenBank/DDBJ databases">
        <authorList>
            <person name="Hoang H.T."/>
            <person name="Killian M.L."/>
            <person name="Madson D.M."/>
            <person name="Arruda P.H.E."/>
            <person name="Sun D."/>
            <person name="Schwartz K.J."/>
            <person name="Yoon K."/>
        </authorList>
    </citation>
    <scope>NUCLEOTIDE SEQUENCE [LARGE SCALE GENOMIC DNA]</scope>
    <source>
        <strain evidence="3">CDK2</strain>
    </source>
</reference>
<feature type="transmembrane region" description="Helical" evidence="1">
    <location>
        <begin position="21"/>
        <end position="41"/>
    </location>
</feature>
<accession>A0A0P7HWE6</accession>
<organism evidence="2 3">
    <name type="scientific">Halolamina pelagica</name>
    <dbReference type="NCBI Taxonomy" id="699431"/>
    <lineage>
        <taxon>Archaea</taxon>
        <taxon>Methanobacteriati</taxon>
        <taxon>Methanobacteriota</taxon>
        <taxon>Stenosarchaea group</taxon>
        <taxon>Halobacteria</taxon>
        <taxon>Halobacteriales</taxon>
        <taxon>Haloferacaceae</taxon>
    </lineage>
</organism>
<dbReference type="EMBL" id="LGUC01000001">
    <property type="protein sequence ID" value="KPN31382.1"/>
    <property type="molecule type" value="Genomic_DNA"/>
</dbReference>
<dbReference type="AlphaFoldDB" id="A0A0P7HWE6"/>
<evidence type="ECO:0000256" key="1">
    <source>
        <dbReference type="SAM" id="Phobius"/>
    </source>
</evidence>
<keyword evidence="1" id="KW-0812">Transmembrane</keyword>
<keyword evidence="1" id="KW-0472">Membrane</keyword>
<evidence type="ECO:0000313" key="3">
    <source>
        <dbReference type="Proteomes" id="UP000050535"/>
    </source>
</evidence>